<feature type="domain" description="DNA mismatch repair protein S5" evidence="6">
    <location>
        <begin position="209"/>
        <end position="327"/>
    </location>
</feature>
<protein>
    <recommendedName>
        <fullName evidence="4">DNA mismatch repair protein MutL</fullName>
    </recommendedName>
</protein>
<dbReference type="PANTHER" id="PTHR10073">
    <property type="entry name" value="DNA MISMATCH REPAIR PROTEIN MLH, PMS, MUTL"/>
    <property type="match status" value="1"/>
</dbReference>
<proteinExistence type="inferred from homology"/>
<dbReference type="Pfam" id="PF08676">
    <property type="entry name" value="MutL_C"/>
    <property type="match status" value="1"/>
</dbReference>
<dbReference type="InterPro" id="IPR020667">
    <property type="entry name" value="DNA_mismatch_repair_MutL"/>
</dbReference>
<accession>A0ABS4JYT9</accession>
<evidence type="ECO:0000256" key="1">
    <source>
        <dbReference type="ARBA" id="ARBA00006082"/>
    </source>
</evidence>
<evidence type="ECO:0000259" key="6">
    <source>
        <dbReference type="SMART" id="SM01340"/>
    </source>
</evidence>
<evidence type="ECO:0000256" key="2">
    <source>
        <dbReference type="ARBA" id="ARBA00022763"/>
    </source>
</evidence>
<dbReference type="PROSITE" id="PS00058">
    <property type="entry name" value="DNA_MISMATCH_REPAIR_1"/>
    <property type="match status" value="1"/>
</dbReference>
<dbReference type="CDD" id="cd16926">
    <property type="entry name" value="HATPase_MutL-MLH-PMS-like"/>
    <property type="match status" value="1"/>
</dbReference>
<evidence type="ECO:0000259" key="5">
    <source>
        <dbReference type="SMART" id="SM00853"/>
    </source>
</evidence>
<dbReference type="InterPro" id="IPR020568">
    <property type="entry name" value="Ribosomal_Su5_D2-typ_SF"/>
</dbReference>
<name>A0ABS4JYT9_9CLOT</name>
<feature type="domain" description="MutL C-terminal dimerisation" evidence="5">
    <location>
        <begin position="438"/>
        <end position="580"/>
    </location>
</feature>
<dbReference type="CDD" id="cd00782">
    <property type="entry name" value="MutL_Trans"/>
    <property type="match status" value="1"/>
</dbReference>
<dbReference type="Pfam" id="PF13589">
    <property type="entry name" value="HATPase_c_3"/>
    <property type="match status" value="1"/>
</dbReference>
<dbReference type="Proteomes" id="UP001519308">
    <property type="component" value="Unassembled WGS sequence"/>
</dbReference>
<sequence length="624" mass="71064">MRRINLLSQDTANKIAAGEVVERASSVVKELVENSIDANGKNIIIEVEDSGTSLIRISDDGNGIHPEDMEKAFMPHGTSKIHTIDEIFAISTFGFRGEALASIAAISKVKMISRAPEFEFGKEIYLEGGEIKYIKDVGANVGTTIEIKNLFYNVPARQKFLKSPQRENSIINDLVLRLALGNHTVTFKLYSNGKEVFSSLGTNNSKDTIRAVYGKEVYNNVIPFESHSDIISVHGFIGNREISRGSRNRQSIFVNKRLIKSSLITAAVENAFKSFITVNKFPFFLVYIDIFPDYIDPNVHPTKAEIKFFDEKAIFKLVFDGVHSALRESLRNSFNIEEDIQCDFKERAEQITTVEFPVDFSSSKEDSLPSFKDFDRDDLKKSFGEGLKTYELKKTDLEKNNTEVFEKPDENEDKPEKNQVYYETKEQVKTPKFPSIRLIGQFNNTYILGEYMNELYLIDQHAAHEKILFEKYRKSIMNLQVISQILLTPLVLDLSHEDFPYYIENQEVFDSCGFDIEVFGGNSIAIREVPMLLGKPNVKDLFYDIIENLKALGSGKTIDVKYDKIASLACKAAVKANDRLSDKEMEVLIEDLRYIDEPFTCPHGRPTIIKIGLQELEKRFKRIQ</sequence>
<dbReference type="Pfam" id="PF01119">
    <property type="entry name" value="DNA_mis_repair"/>
    <property type="match status" value="1"/>
</dbReference>
<comment type="similarity">
    <text evidence="1 4">Belongs to the DNA mismatch repair MutL/HexB family.</text>
</comment>
<dbReference type="InterPro" id="IPR036890">
    <property type="entry name" value="HATPase_C_sf"/>
</dbReference>
<comment type="caution">
    <text evidence="7">The sequence shown here is derived from an EMBL/GenBank/DDBJ whole genome shotgun (WGS) entry which is preliminary data.</text>
</comment>
<dbReference type="Gene3D" id="3.30.565.10">
    <property type="entry name" value="Histidine kinase-like ATPase, C-terminal domain"/>
    <property type="match status" value="1"/>
</dbReference>
<dbReference type="InterPro" id="IPR014790">
    <property type="entry name" value="MutL_C"/>
</dbReference>
<dbReference type="PANTHER" id="PTHR10073:SF12">
    <property type="entry name" value="DNA MISMATCH REPAIR PROTEIN MLH1"/>
    <property type="match status" value="1"/>
</dbReference>
<dbReference type="InterPro" id="IPR042121">
    <property type="entry name" value="MutL_C_regsub"/>
</dbReference>
<dbReference type="SUPFAM" id="SSF54211">
    <property type="entry name" value="Ribosomal protein S5 domain 2-like"/>
    <property type="match status" value="1"/>
</dbReference>
<dbReference type="InterPro" id="IPR037198">
    <property type="entry name" value="MutL_C_sf"/>
</dbReference>
<dbReference type="SUPFAM" id="SSF118116">
    <property type="entry name" value="DNA mismatch repair protein MutL"/>
    <property type="match status" value="1"/>
</dbReference>
<gene>
    <name evidence="4" type="primary">mutL</name>
    <name evidence="7" type="ORF">J2Z44_000479</name>
</gene>
<evidence type="ECO:0000256" key="3">
    <source>
        <dbReference type="ARBA" id="ARBA00023204"/>
    </source>
</evidence>
<dbReference type="Gene3D" id="3.30.1540.20">
    <property type="entry name" value="MutL, C-terminal domain, dimerisation subdomain"/>
    <property type="match status" value="1"/>
</dbReference>
<comment type="function">
    <text evidence="4">This protein is involved in the repair of mismatches in DNA. It is required for dam-dependent methyl-directed DNA mismatch repair. May act as a 'molecular matchmaker', a protein that promotes the formation of a stable complex between two or more DNA-binding proteins in an ATP-dependent manner without itself being part of a final effector complex.</text>
</comment>
<dbReference type="InterPro" id="IPR002099">
    <property type="entry name" value="MutL/Mlh/PMS"/>
</dbReference>
<dbReference type="HAMAP" id="MF_00149">
    <property type="entry name" value="DNA_mis_repair"/>
    <property type="match status" value="1"/>
</dbReference>
<keyword evidence="8" id="KW-1185">Reference proteome</keyword>
<dbReference type="Gene3D" id="3.30.1370.100">
    <property type="entry name" value="MutL, C-terminal domain, regulatory subdomain"/>
    <property type="match status" value="1"/>
</dbReference>
<evidence type="ECO:0000313" key="7">
    <source>
        <dbReference type="EMBL" id="MBP2020695.1"/>
    </source>
</evidence>
<dbReference type="InterPro" id="IPR042120">
    <property type="entry name" value="MutL_C_dimsub"/>
</dbReference>
<dbReference type="InterPro" id="IPR014721">
    <property type="entry name" value="Ribsml_uS5_D2-typ_fold_subgr"/>
</dbReference>
<dbReference type="EMBL" id="JAGGLL010000003">
    <property type="protein sequence ID" value="MBP2020695.1"/>
    <property type="molecule type" value="Genomic_DNA"/>
</dbReference>
<dbReference type="SUPFAM" id="SSF55874">
    <property type="entry name" value="ATPase domain of HSP90 chaperone/DNA topoisomerase II/histidine kinase"/>
    <property type="match status" value="1"/>
</dbReference>
<dbReference type="RefSeq" id="WP_021283986.1">
    <property type="nucleotide sequence ID" value="NZ_JAGGLL010000003.1"/>
</dbReference>
<dbReference type="InterPro" id="IPR038973">
    <property type="entry name" value="MutL/Mlh/Pms-like"/>
</dbReference>
<evidence type="ECO:0000313" key="8">
    <source>
        <dbReference type="Proteomes" id="UP001519308"/>
    </source>
</evidence>
<reference evidence="7 8" key="1">
    <citation type="submission" date="2021-03" db="EMBL/GenBank/DDBJ databases">
        <title>Genomic Encyclopedia of Type Strains, Phase IV (KMG-IV): sequencing the most valuable type-strain genomes for metagenomic binning, comparative biology and taxonomic classification.</title>
        <authorList>
            <person name="Goeker M."/>
        </authorList>
    </citation>
    <scope>NUCLEOTIDE SEQUENCE [LARGE SCALE GENOMIC DNA]</scope>
    <source>
        <strain evidence="7 8">DSM 28650</strain>
    </source>
</reference>
<dbReference type="Gene3D" id="3.30.230.10">
    <property type="match status" value="1"/>
</dbReference>
<dbReference type="InterPro" id="IPR013507">
    <property type="entry name" value="DNA_mismatch_S5_2-like"/>
</dbReference>
<dbReference type="SMART" id="SM00853">
    <property type="entry name" value="MutL_C"/>
    <property type="match status" value="1"/>
</dbReference>
<dbReference type="NCBIfam" id="TIGR00585">
    <property type="entry name" value="mutl"/>
    <property type="match status" value="1"/>
</dbReference>
<keyword evidence="2 4" id="KW-0227">DNA damage</keyword>
<keyword evidence="3 4" id="KW-0234">DNA repair</keyword>
<evidence type="ECO:0000256" key="4">
    <source>
        <dbReference type="HAMAP-Rule" id="MF_00149"/>
    </source>
</evidence>
<dbReference type="InterPro" id="IPR014762">
    <property type="entry name" value="DNA_mismatch_repair_CS"/>
</dbReference>
<dbReference type="SMART" id="SM01340">
    <property type="entry name" value="DNA_mis_repair"/>
    <property type="match status" value="1"/>
</dbReference>
<organism evidence="7 8">
    <name type="scientific">Clostridium punense</name>
    <dbReference type="NCBI Taxonomy" id="1054297"/>
    <lineage>
        <taxon>Bacteria</taxon>
        <taxon>Bacillati</taxon>
        <taxon>Bacillota</taxon>
        <taxon>Clostridia</taxon>
        <taxon>Eubacteriales</taxon>
        <taxon>Clostridiaceae</taxon>
        <taxon>Clostridium</taxon>
    </lineage>
</organism>